<dbReference type="EMBL" id="BSXN01000288">
    <property type="protein sequence ID" value="GME67950.1"/>
    <property type="molecule type" value="Genomic_DNA"/>
</dbReference>
<dbReference type="PROSITE" id="PS51409">
    <property type="entry name" value="ARGINASE_2"/>
    <property type="match status" value="1"/>
</dbReference>
<proteinExistence type="inferred from homology"/>
<dbReference type="InterPro" id="IPR020855">
    <property type="entry name" value="Ureohydrolase_Mn_BS"/>
</dbReference>
<dbReference type="SUPFAM" id="SSF52768">
    <property type="entry name" value="Arginase/deacetylase"/>
    <property type="match status" value="1"/>
</dbReference>
<gene>
    <name evidence="5" type="ORF">Cboi02_000129000</name>
</gene>
<sequence>MQVISKLAFGALLFAGSSYQSYIHHDQNVMVLPKDDSLIQNHYGKIITQQDLDLYDDTKHKFLDEYFQLNDNEISPTAYTNENVELPPNLQRLVASKVEYPDPDDVSDINNGKMDRYHGNALTGFLTYAHLPAESRCYDPEFYDELEFDIAVMGATFDTGVSYRPGARFGPEGIRLGTRRLGATFSPYRKNFNVLNNWAKIIDCGDPPMTPIDNRIAIDQLYRAERAVLKHKTSDKNPGKVPRILTLGGDHAITFSCIRAAYEKFGKISVIHFDSHLDTVDPYFMNSNVTEYAAFNHGTFLNWAYKKGYLIEDGNMHAGLRGWYELADDVDRDDKVGFSRIMARDIDKIGVEGIITKIKERIGNNPVYISVDIDVLDPSTAPATGTVEPGGWSSRELLSVLDGLDGLRVVGADVVEVSPPFDSGEVTTQVAGEVARSLLALMVLTPVV</sequence>
<evidence type="ECO:0000313" key="5">
    <source>
        <dbReference type="EMBL" id="GME67950.1"/>
    </source>
</evidence>
<dbReference type="CDD" id="cd11592">
    <property type="entry name" value="Agmatinase_PAH"/>
    <property type="match status" value="1"/>
</dbReference>
<dbReference type="PROSITE" id="PS01053">
    <property type="entry name" value="ARGINASE_1"/>
    <property type="match status" value="1"/>
</dbReference>
<evidence type="ECO:0000256" key="2">
    <source>
        <dbReference type="ARBA" id="ARBA00022801"/>
    </source>
</evidence>
<dbReference type="PRINTS" id="PR00116">
    <property type="entry name" value="ARGINASE"/>
</dbReference>
<dbReference type="InterPro" id="IPR023696">
    <property type="entry name" value="Ureohydrolase_dom_sf"/>
</dbReference>
<keyword evidence="6" id="KW-1185">Reference proteome</keyword>
<dbReference type="PANTHER" id="PTHR11358:SF28">
    <property type="entry name" value="HYPOTHETICAL ARGINASE FAMILY PROTEIN (EUROFUNG)"/>
    <property type="match status" value="1"/>
</dbReference>
<organism evidence="5 6">
    <name type="scientific">Candida boidinii</name>
    <name type="common">Yeast</name>
    <dbReference type="NCBI Taxonomy" id="5477"/>
    <lineage>
        <taxon>Eukaryota</taxon>
        <taxon>Fungi</taxon>
        <taxon>Dikarya</taxon>
        <taxon>Ascomycota</taxon>
        <taxon>Saccharomycotina</taxon>
        <taxon>Pichiomycetes</taxon>
        <taxon>Pichiales</taxon>
        <taxon>Pichiaceae</taxon>
        <taxon>Ogataea</taxon>
        <taxon>Ogataea/Candida clade</taxon>
    </lineage>
</organism>
<evidence type="ECO:0000256" key="4">
    <source>
        <dbReference type="RuleBase" id="RU003684"/>
    </source>
</evidence>
<evidence type="ECO:0000256" key="1">
    <source>
        <dbReference type="ARBA" id="ARBA00022723"/>
    </source>
</evidence>
<comment type="caution">
    <text evidence="5">The sequence shown here is derived from an EMBL/GenBank/DDBJ whole genome shotgun (WGS) entry which is preliminary data.</text>
</comment>
<dbReference type="PANTHER" id="PTHR11358">
    <property type="entry name" value="ARGINASE/AGMATINASE"/>
    <property type="match status" value="1"/>
</dbReference>
<dbReference type="Pfam" id="PF00491">
    <property type="entry name" value="Arginase"/>
    <property type="match status" value="1"/>
</dbReference>
<name>A0A9W6WEW4_CANBO</name>
<comment type="similarity">
    <text evidence="3 4">Belongs to the arginase family.</text>
</comment>
<keyword evidence="1" id="KW-0479">Metal-binding</keyword>
<keyword evidence="2 4" id="KW-0378">Hydrolase</keyword>
<dbReference type="Proteomes" id="UP001165120">
    <property type="component" value="Unassembled WGS sequence"/>
</dbReference>
<dbReference type="AlphaFoldDB" id="A0A9W6WEW4"/>
<reference evidence="5" key="1">
    <citation type="submission" date="2023-04" db="EMBL/GenBank/DDBJ databases">
        <title>Candida boidinii NBRC 10035.</title>
        <authorList>
            <person name="Ichikawa N."/>
            <person name="Sato H."/>
            <person name="Tonouchi N."/>
        </authorList>
    </citation>
    <scope>NUCLEOTIDE SEQUENCE</scope>
    <source>
        <strain evidence="5">NBRC 10035</strain>
    </source>
</reference>
<accession>A0A9W6WEW4</accession>
<evidence type="ECO:0000256" key="3">
    <source>
        <dbReference type="PROSITE-ProRule" id="PRU00742"/>
    </source>
</evidence>
<evidence type="ECO:0000313" key="6">
    <source>
        <dbReference type="Proteomes" id="UP001165120"/>
    </source>
</evidence>
<protein>
    <submittedName>
        <fullName evidence="5">Unnamed protein product</fullName>
    </submittedName>
</protein>
<dbReference type="GO" id="GO:0008783">
    <property type="term" value="F:agmatinase activity"/>
    <property type="evidence" value="ECO:0007669"/>
    <property type="project" value="TreeGrafter"/>
</dbReference>
<dbReference type="Gene3D" id="3.40.800.10">
    <property type="entry name" value="Ureohydrolase domain"/>
    <property type="match status" value="1"/>
</dbReference>
<dbReference type="GO" id="GO:0033389">
    <property type="term" value="P:putrescine biosynthetic process from arginine, via agmatine"/>
    <property type="evidence" value="ECO:0007669"/>
    <property type="project" value="TreeGrafter"/>
</dbReference>
<dbReference type="InterPro" id="IPR006035">
    <property type="entry name" value="Ureohydrolase"/>
</dbReference>
<dbReference type="GO" id="GO:0046872">
    <property type="term" value="F:metal ion binding"/>
    <property type="evidence" value="ECO:0007669"/>
    <property type="project" value="UniProtKB-KW"/>
</dbReference>